<dbReference type="EMBL" id="JASGXD010000017">
    <property type="protein sequence ID" value="KAK6000495.1"/>
    <property type="molecule type" value="Genomic_DNA"/>
</dbReference>
<protein>
    <recommendedName>
        <fullName evidence="3">Autophagy-related protein 11</fullName>
    </recommendedName>
</protein>
<evidence type="ECO:0008006" key="3">
    <source>
        <dbReference type="Google" id="ProtNLM"/>
    </source>
</evidence>
<accession>A0ABR0T7S3</accession>
<name>A0ABR0T7S3_AURPU</name>
<comment type="caution">
    <text evidence="1">The sequence shown here is derived from an EMBL/GenBank/DDBJ whole genome shotgun (WGS) entry which is preliminary data.</text>
</comment>
<dbReference type="Proteomes" id="UP001341245">
    <property type="component" value="Unassembled WGS sequence"/>
</dbReference>
<evidence type="ECO:0000313" key="2">
    <source>
        <dbReference type="Proteomes" id="UP001341245"/>
    </source>
</evidence>
<gene>
    <name evidence="1" type="ORF">QM012_003741</name>
</gene>
<reference evidence="1 2" key="1">
    <citation type="submission" date="2023-11" db="EMBL/GenBank/DDBJ databases">
        <title>Draft genome sequence and annotation of the polyextremotolerant black yeast-like fungus Aureobasidium pullulans NRRL 62042.</title>
        <authorList>
            <person name="Dielentheis-Frenken M.R.E."/>
            <person name="Wibberg D."/>
            <person name="Blank L.M."/>
            <person name="Tiso T."/>
        </authorList>
    </citation>
    <scope>NUCLEOTIDE SEQUENCE [LARGE SCALE GENOMIC DNA]</scope>
    <source>
        <strain evidence="1 2">NRRL 62042</strain>
    </source>
</reference>
<keyword evidence="2" id="KW-1185">Reference proteome</keyword>
<proteinExistence type="predicted"/>
<organism evidence="1 2">
    <name type="scientific">Aureobasidium pullulans</name>
    <name type="common">Black yeast</name>
    <name type="synonym">Pullularia pullulans</name>
    <dbReference type="NCBI Taxonomy" id="5580"/>
    <lineage>
        <taxon>Eukaryota</taxon>
        <taxon>Fungi</taxon>
        <taxon>Dikarya</taxon>
        <taxon>Ascomycota</taxon>
        <taxon>Pezizomycotina</taxon>
        <taxon>Dothideomycetes</taxon>
        <taxon>Dothideomycetidae</taxon>
        <taxon>Dothideales</taxon>
        <taxon>Saccotheciaceae</taxon>
        <taxon>Aureobasidium</taxon>
    </lineage>
</organism>
<sequence length="189" mass="21730">MAEHNQNKHDIHPDIDATHKLDHVASNAQRDVIHQVNDLKAKNTSSLKHLVRKYADANKHLAECNHHYLQISQYRFVFTAGSSLILTRPDGSINHFNSAKISLAMKLLEFDRKRAASLRAFYDAQKGYFDLLDKMKETEVKIQQLLGSITKDGGEEHDEMQESKKRIASLEETRAQMMESWLELLEAFV</sequence>
<evidence type="ECO:0000313" key="1">
    <source>
        <dbReference type="EMBL" id="KAK6000495.1"/>
    </source>
</evidence>